<dbReference type="SUPFAM" id="SSF46785">
    <property type="entry name" value="Winged helix' DNA-binding domain"/>
    <property type="match status" value="1"/>
</dbReference>
<dbReference type="InterPro" id="IPR027417">
    <property type="entry name" value="P-loop_NTPase"/>
</dbReference>
<dbReference type="PANTHER" id="PTHR47186:SF3">
    <property type="entry name" value="OS09G0267800 PROTEIN"/>
    <property type="match status" value="1"/>
</dbReference>
<dbReference type="EMBL" id="JBJQOH010000006">
    <property type="protein sequence ID" value="KAL3685145.1"/>
    <property type="molecule type" value="Genomic_DNA"/>
</dbReference>
<dbReference type="Gene3D" id="1.10.8.430">
    <property type="entry name" value="Helical domain of apoptotic protease-activating factors"/>
    <property type="match status" value="1"/>
</dbReference>
<evidence type="ECO:0000256" key="2">
    <source>
        <dbReference type="ARBA" id="ARBA00022737"/>
    </source>
</evidence>
<proteinExistence type="predicted"/>
<accession>A0ABD3H459</accession>
<evidence type="ECO:0008006" key="7">
    <source>
        <dbReference type="Google" id="ProtNLM"/>
    </source>
</evidence>
<keyword evidence="6" id="KW-1185">Reference proteome</keyword>
<evidence type="ECO:0000256" key="1">
    <source>
        <dbReference type="ARBA" id="ARBA00022614"/>
    </source>
</evidence>
<protein>
    <recommendedName>
        <fullName evidence="7">NB-ARC domain-containing protein</fullName>
    </recommendedName>
</protein>
<dbReference type="SUPFAM" id="SSF52540">
    <property type="entry name" value="P-loop containing nucleoside triphosphate hydrolases"/>
    <property type="match status" value="1"/>
</dbReference>
<name>A0ABD3H459_9MARC</name>
<evidence type="ECO:0000259" key="4">
    <source>
        <dbReference type="Pfam" id="PF23598"/>
    </source>
</evidence>
<dbReference type="InterPro" id="IPR042197">
    <property type="entry name" value="Apaf_helical"/>
</dbReference>
<reference evidence="5 6" key="1">
    <citation type="submission" date="2024-09" db="EMBL/GenBank/DDBJ databases">
        <title>Chromosome-scale assembly of Riccia sorocarpa.</title>
        <authorList>
            <person name="Paukszto L."/>
        </authorList>
    </citation>
    <scope>NUCLEOTIDE SEQUENCE [LARGE SCALE GENOMIC DNA]</scope>
    <source>
        <strain evidence="5">LP-2024</strain>
        <tissue evidence="5">Aerial parts of the thallus</tissue>
    </source>
</reference>
<keyword evidence="1" id="KW-0433">Leucine-rich repeat</keyword>
<feature type="domain" description="NB-ARC" evidence="3">
    <location>
        <begin position="1"/>
        <end position="144"/>
    </location>
</feature>
<keyword evidence="2" id="KW-0677">Repeat</keyword>
<dbReference type="PANTHER" id="PTHR47186">
    <property type="entry name" value="LEUCINE-RICH REPEAT-CONTAINING PROTEIN 57"/>
    <property type="match status" value="1"/>
</dbReference>
<dbReference type="Gene3D" id="3.80.10.10">
    <property type="entry name" value="Ribonuclease Inhibitor"/>
    <property type="match status" value="2"/>
</dbReference>
<dbReference type="SUPFAM" id="SSF52058">
    <property type="entry name" value="L domain-like"/>
    <property type="match status" value="2"/>
</dbReference>
<dbReference type="InterPro" id="IPR032675">
    <property type="entry name" value="LRR_dom_sf"/>
</dbReference>
<dbReference type="AlphaFoldDB" id="A0ABD3H459"/>
<dbReference type="InterPro" id="IPR055414">
    <property type="entry name" value="LRR_R13L4/SHOC2-like"/>
</dbReference>
<dbReference type="InterPro" id="IPR003591">
    <property type="entry name" value="Leu-rich_rpt_typical-subtyp"/>
</dbReference>
<evidence type="ECO:0000313" key="6">
    <source>
        <dbReference type="Proteomes" id="UP001633002"/>
    </source>
</evidence>
<dbReference type="Pfam" id="PF00931">
    <property type="entry name" value="NB-ARC"/>
    <property type="match status" value="1"/>
</dbReference>
<dbReference type="Proteomes" id="UP001633002">
    <property type="component" value="Unassembled WGS sequence"/>
</dbReference>
<comment type="caution">
    <text evidence="5">The sequence shown here is derived from an EMBL/GenBank/DDBJ whole genome shotgun (WGS) entry which is preliminary data.</text>
</comment>
<dbReference type="Gene3D" id="3.40.50.300">
    <property type="entry name" value="P-loop containing nucleotide triphosphate hydrolases"/>
    <property type="match status" value="1"/>
</dbReference>
<organism evidence="5 6">
    <name type="scientific">Riccia sorocarpa</name>
    <dbReference type="NCBI Taxonomy" id="122646"/>
    <lineage>
        <taxon>Eukaryota</taxon>
        <taxon>Viridiplantae</taxon>
        <taxon>Streptophyta</taxon>
        <taxon>Embryophyta</taxon>
        <taxon>Marchantiophyta</taxon>
        <taxon>Marchantiopsida</taxon>
        <taxon>Marchantiidae</taxon>
        <taxon>Marchantiales</taxon>
        <taxon>Ricciaceae</taxon>
        <taxon>Riccia</taxon>
    </lineage>
</organism>
<evidence type="ECO:0000259" key="3">
    <source>
        <dbReference type="Pfam" id="PF00931"/>
    </source>
</evidence>
<dbReference type="GO" id="GO:0006952">
    <property type="term" value="P:defense response"/>
    <property type="evidence" value="ECO:0007669"/>
    <property type="project" value="UniProtKB-KW"/>
</dbReference>
<dbReference type="Pfam" id="PF23598">
    <property type="entry name" value="LRR_14"/>
    <property type="match status" value="2"/>
</dbReference>
<dbReference type="SMART" id="SM00369">
    <property type="entry name" value="LRR_TYP"/>
    <property type="match status" value="15"/>
</dbReference>
<evidence type="ECO:0000313" key="5">
    <source>
        <dbReference type="EMBL" id="KAL3685145.1"/>
    </source>
</evidence>
<dbReference type="InterPro" id="IPR036390">
    <property type="entry name" value="WH_DNA-bd_sf"/>
</dbReference>
<dbReference type="InterPro" id="IPR002182">
    <property type="entry name" value="NB-ARC"/>
</dbReference>
<sequence length="982" mass="111081">MGGIGKTTMAELLFEELEDKFEYTCLVEELKLTKGSKDDVKEKIRTKMRRDGKSVAKTCTWDDLRGEKLLMVVDDIDEHKHVDMMLGIARDNAMPHSRYLVTSRNAGLLKRLDEHQYGKAHMYEIPFLRDEDAERLFYSYAFPNGERPSGSLGGIVEEIVRACAGLPLTLTVMGSHLQAERDKGIWAEIPSALKTAQSISSVEERMWAVLRVSYDALQDDEKDLFLEMACIFSRDDHSFTSDEIKWALASKYKSANNLLKTLVERCLIKFVHGPLEYRPCRMHEHLRSMGYKIAKDFGRSMEHFNFRLEQEEYQSVLHEKEALKNIASLSVRISERAVLSDACQVALQFLQAALPEMTGLRYLDVSFSSREEQLYSKDETENVESRTRKRFPDGMLSLPASIVIAKFHTWGWILNTKSVAFRFEKLAVLYLGIEGDWLPDFSSAAVCDCLPVLKSLSMSSYHSEVLSLEGLPASFGNLSCLQHLKLQGLSLQELPTSFGNLSNLQHLDMGNLPLQQLPASFGNLSSLQHLELDYLLLQELPASFGNLSSLQYLQLYGVPLQKLPASFGNLSSLQHLVIYQALLQELPASFGNLSSLQHLELSKFSLQELPASVGDLRNLQHLDLYDLPLQELPASFGNLNSLQYLKLLDLPLQELPASYGNLSNLQHLELRHLPLLGLPTSFGNLSNLQHLELLQSSLQELPVSFGNLSSLQYLVLESSFQEVPTSIGNLRSLQHLDLRDLPLQELPASFGNLRSLQHLDLRDLPLQELPASFGNLSNLQYLRITSRLTKSLLQELPASLGNLSSLQHLQLEYFPLGELPAQLGNLSRLHRLELTKLSLEKLPESFGNLSSLQHLELYYSPLQELPESFGNLSNLQYLQLVGLSLQELPVSFGNLSNLQYLRLDGLLLQELPISFGNLSSLQHLELRKLPLQELPVSFTNLSNLRHLELLELPFQKLPASFANFSRQLKPPPNREQPRNRYR</sequence>
<gene>
    <name evidence="5" type="ORF">R1sor_003167</name>
</gene>
<feature type="domain" description="Disease resistance R13L4/SHOC-2-like LRR" evidence="4">
    <location>
        <begin position="727"/>
        <end position="811"/>
    </location>
</feature>
<feature type="domain" description="Disease resistance R13L4/SHOC-2-like LRR" evidence="4">
    <location>
        <begin position="522"/>
        <end position="602"/>
    </location>
</feature>
<dbReference type="SMART" id="SM00365">
    <property type="entry name" value="LRR_SD22"/>
    <property type="match status" value="5"/>
</dbReference>
<dbReference type="PRINTS" id="PR00364">
    <property type="entry name" value="DISEASERSIST"/>
</dbReference>